<evidence type="ECO:0000313" key="3">
    <source>
        <dbReference type="WBParaSite" id="ASIM_0000778001-mRNA-1"/>
    </source>
</evidence>
<dbReference type="EMBL" id="UYRR01018465">
    <property type="protein sequence ID" value="VDK29441.1"/>
    <property type="molecule type" value="Genomic_DNA"/>
</dbReference>
<reference evidence="1 2" key="2">
    <citation type="submission" date="2018-11" db="EMBL/GenBank/DDBJ databases">
        <authorList>
            <consortium name="Pathogen Informatics"/>
        </authorList>
    </citation>
    <scope>NUCLEOTIDE SEQUENCE [LARGE SCALE GENOMIC DNA]</scope>
</reference>
<gene>
    <name evidence="1" type="ORF">ASIM_LOCUS7541</name>
</gene>
<accession>A0A0M3JJG0</accession>
<reference evidence="3" key="1">
    <citation type="submission" date="2017-02" db="UniProtKB">
        <authorList>
            <consortium name="WormBaseParasite"/>
        </authorList>
    </citation>
    <scope>IDENTIFICATION</scope>
</reference>
<sequence>MDKIAYDVLYSYPLLPENQVWGEAKNLHSSKCIDTMGRPIPGIVGATPCHGYGGNQVLSIVIRRAFALTGVI</sequence>
<dbReference type="AlphaFoldDB" id="A0A0M3JJG0"/>
<proteinExistence type="predicted"/>
<dbReference type="OrthoDB" id="330637at2759"/>
<evidence type="ECO:0000313" key="2">
    <source>
        <dbReference type="Proteomes" id="UP000267096"/>
    </source>
</evidence>
<organism evidence="3">
    <name type="scientific">Anisakis simplex</name>
    <name type="common">Herring worm</name>
    <dbReference type="NCBI Taxonomy" id="6269"/>
    <lineage>
        <taxon>Eukaryota</taxon>
        <taxon>Metazoa</taxon>
        <taxon>Ecdysozoa</taxon>
        <taxon>Nematoda</taxon>
        <taxon>Chromadorea</taxon>
        <taxon>Rhabditida</taxon>
        <taxon>Spirurina</taxon>
        <taxon>Ascaridomorpha</taxon>
        <taxon>Ascaridoidea</taxon>
        <taxon>Anisakidae</taxon>
        <taxon>Anisakis</taxon>
        <taxon>Anisakis simplex complex</taxon>
    </lineage>
</organism>
<dbReference type="Proteomes" id="UP000267096">
    <property type="component" value="Unassembled WGS sequence"/>
</dbReference>
<dbReference type="Gene3D" id="2.80.10.50">
    <property type="match status" value="1"/>
</dbReference>
<protein>
    <submittedName>
        <fullName evidence="3">Gamma-glutamyltranspeptidase</fullName>
    </submittedName>
</protein>
<dbReference type="SUPFAM" id="SSF50370">
    <property type="entry name" value="Ricin B-like lectins"/>
    <property type="match status" value="1"/>
</dbReference>
<dbReference type="WBParaSite" id="ASIM_0000778001-mRNA-1">
    <property type="protein sequence ID" value="ASIM_0000778001-mRNA-1"/>
    <property type="gene ID" value="ASIM_0000778001"/>
</dbReference>
<evidence type="ECO:0000313" key="1">
    <source>
        <dbReference type="EMBL" id="VDK29441.1"/>
    </source>
</evidence>
<dbReference type="InterPro" id="IPR035992">
    <property type="entry name" value="Ricin_B-like_lectins"/>
</dbReference>
<name>A0A0M3JJG0_ANISI</name>
<keyword evidence="2" id="KW-1185">Reference proteome</keyword>